<dbReference type="GO" id="GO:0006508">
    <property type="term" value="P:proteolysis"/>
    <property type="evidence" value="ECO:0007669"/>
    <property type="project" value="UniProtKB-KW"/>
</dbReference>
<feature type="transmembrane region" description="Helical" evidence="1">
    <location>
        <begin position="150"/>
        <end position="173"/>
    </location>
</feature>
<evidence type="ECO:0000313" key="3">
    <source>
        <dbReference type="EMBL" id="AYE39273.1"/>
    </source>
</evidence>
<feature type="domain" description="Zinc-ribbon" evidence="2">
    <location>
        <begin position="9"/>
        <end position="31"/>
    </location>
</feature>
<evidence type="ECO:0000313" key="4">
    <source>
        <dbReference type="Proteomes" id="UP000267208"/>
    </source>
</evidence>
<feature type="transmembrane region" description="Helical" evidence="1">
    <location>
        <begin position="277"/>
        <end position="301"/>
    </location>
</feature>
<keyword evidence="3" id="KW-0482">Metalloprotease</keyword>
<dbReference type="PANTHER" id="PTHR36844:SF1">
    <property type="entry name" value="PROTEASE PRSW"/>
    <property type="match status" value="1"/>
</dbReference>
<dbReference type="Proteomes" id="UP000267208">
    <property type="component" value="Chromosome"/>
</dbReference>
<keyword evidence="1" id="KW-0472">Membrane</keyword>
<organism evidence="3 4">
    <name type="scientific">Companilactobacillus zhachilii</name>
    <dbReference type="NCBI Taxonomy" id="2304606"/>
    <lineage>
        <taxon>Bacteria</taxon>
        <taxon>Bacillati</taxon>
        <taxon>Bacillota</taxon>
        <taxon>Bacilli</taxon>
        <taxon>Lactobacillales</taxon>
        <taxon>Lactobacillaceae</taxon>
        <taxon>Companilactobacillus</taxon>
    </lineage>
</organism>
<dbReference type="OrthoDB" id="153483at2"/>
<feature type="transmembrane region" description="Helical" evidence="1">
    <location>
        <begin position="185"/>
        <end position="205"/>
    </location>
</feature>
<evidence type="ECO:0000256" key="1">
    <source>
        <dbReference type="SAM" id="Phobius"/>
    </source>
</evidence>
<dbReference type="EMBL" id="CP031933">
    <property type="protein sequence ID" value="AYE39273.1"/>
    <property type="molecule type" value="Genomic_DNA"/>
</dbReference>
<keyword evidence="1" id="KW-0812">Transmembrane</keyword>
<proteinExistence type="predicted"/>
<feature type="transmembrane region" description="Helical" evidence="1">
    <location>
        <begin position="313"/>
        <end position="331"/>
    </location>
</feature>
<dbReference type="PANTHER" id="PTHR36844">
    <property type="entry name" value="PROTEASE PRSW"/>
    <property type="match status" value="1"/>
</dbReference>
<dbReference type="InterPro" id="IPR026870">
    <property type="entry name" value="Zinc_ribbon_dom"/>
</dbReference>
<reference evidence="4" key="1">
    <citation type="submission" date="2018-08" db="EMBL/GenBank/DDBJ databases">
        <title>Genome of Lactobacillus sp. HBUAS52074.</title>
        <authorList>
            <person name="Guo Z."/>
            <person name="Zhang Z.D."/>
        </authorList>
    </citation>
    <scope>NUCLEOTIDE SEQUENCE [LARGE SCALE GENOMIC DNA]</scope>
    <source>
        <strain evidence="4">HBUAS52074</strain>
    </source>
</reference>
<accession>A0A386PX09</accession>
<keyword evidence="3" id="KW-0645">Protease</keyword>
<dbReference type="GO" id="GO:0008237">
    <property type="term" value="F:metallopeptidase activity"/>
    <property type="evidence" value="ECO:0007669"/>
    <property type="project" value="UniProtKB-KW"/>
</dbReference>
<keyword evidence="4" id="KW-1185">Reference proteome</keyword>
<protein>
    <submittedName>
        <fullName evidence="3">PrsW family intramembrane metalloprotease</fullName>
    </submittedName>
</protein>
<feature type="transmembrane region" description="Helical" evidence="1">
    <location>
        <begin position="343"/>
        <end position="363"/>
    </location>
</feature>
<gene>
    <name evidence="3" type="ORF">D1B17_11795</name>
</gene>
<dbReference type="Pfam" id="PF13240">
    <property type="entry name" value="Zn_Ribbon_1"/>
    <property type="match status" value="1"/>
</dbReference>
<dbReference type="RefSeq" id="WP_120143748.1">
    <property type="nucleotide sequence ID" value="NZ_CP031933.2"/>
</dbReference>
<name>A0A386PX09_9LACO</name>
<keyword evidence="1" id="KW-1133">Transmembrane helix</keyword>
<feature type="transmembrane region" description="Helical" evidence="1">
    <location>
        <begin position="245"/>
        <end position="265"/>
    </location>
</feature>
<dbReference type="Pfam" id="PF13367">
    <property type="entry name" value="PrsW-protease"/>
    <property type="match status" value="1"/>
</dbReference>
<sequence>MAEEEGTVFCTNCGAENNTKSKFCVKCGQSLVKVSDDGMETKAEQPKSSQAAGSIFDSATSRLNQWTGGTGAVKVSWKDFFSEVFKSHTEEEAEDIFVAGTKKTTPTLMEISNEKVQPWLFSRILIVIIAAGILLSVMTNLNQNMIGDQVAVDVITCIAVPMAALVLFFEINIYKNISFYKIGKIMLLGGILSLVLTVIIDNIVGGSGLNFVGATLTGIIEELSKLLIAAYFIQKLKINRIFNGLLIGAAVGTGFAAFENIQYMFLDGQLASMSFALYRTATSIGTHTEWCAISAAALVIVKGSQKLTTNMFVNTRFLKFFVLVAAIHMLWDWDALGNFGQIRMIILILVTWITIFVMIHAGLREVKALQLSVKNDSEVTERG</sequence>
<feature type="transmembrane region" description="Helical" evidence="1">
    <location>
        <begin position="211"/>
        <end position="233"/>
    </location>
</feature>
<dbReference type="KEGG" id="lzh:D1B17_11795"/>
<evidence type="ECO:0000259" key="2">
    <source>
        <dbReference type="Pfam" id="PF13240"/>
    </source>
</evidence>
<feature type="transmembrane region" description="Helical" evidence="1">
    <location>
        <begin position="119"/>
        <end position="138"/>
    </location>
</feature>
<keyword evidence="3" id="KW-0378">Hydrolase</keyword>
<dbReference type="AlphaFoldDB" id="A0A386PX09"/>
<dbReference type="InterPro" id="IPR026898">
    <property type="entry name" value="PrsW"/>
</dbReference>